<accession>A0A9P6FSE1</accession>
<comment type="caution">
    <text evidence="2">The sequence shown here is derived from an EMBL/GenBank/DDBJ whole genome shotgun (WGS) entry which is preliminary data.</text>
</comment>
<dbReference type="OrthoDB" id="5771378at2759"/>
<dbReference type="Pfam" id="PF18014">
    <property type="entry name" value="Acetyltransf_18"/>
    <property type="match status" value="1"/>
</dbReference>
<dbReference type="Gene3D" id="3.40.630.90">
    <property type="match status" value="1"/>
</dbReference>
<sequence length="316" mass="35499">MFARVSPLTEYSSSVPSSPETHFTVQRCSQQQAYEYFYEGSVLEGWNPGAQGHDIRDVFYGLDPKGWFYGKLSIPGEPDKVVSIISAVRYGEDQGWIGYYLADPAYRGRGYGMKGFQAALEHLKGCRQIGLDGLMAQVENYKKSGFVHNSWENERRHGSVVDLVETGERQLAQQIRENQSAYRLVRLNEVPVNKMVELEERFTAAMEGDELIGFGCVRQSESSYRLGPLYSTKADAAKEILVKLAVDVVDADKNTDRDKSVPLYFDMDVPISNNAVVEMLDKYGWKNISSSVRMWKGEAPKVDVDGVFAINTLEIG</sequence>
<protein>
    <recommendedName>
        <fullName evidence="1">N-acetyltransferase domain-containing protein</fullName>
    </recommendedName>
</protein>
<dbReference type="Gene3D" id="3.40.630.30">
    <property type="match status" value="1"/>
</dbReference>
<dbReference type="GO" id="GO:0016747">
    <property type="term" value="F:acyltransferase activity, transferring groups other than amino-acyl groups"/>
    <property type="evidence" value="ECO:0007669"/>
    <property type="project" value="InterPro"/>
</dbReference>
<proteinExistence type="predicted"/>
<evidence type="ECO:0000259" key="1">
    <source>
        <dbReference type="PROSITE" id="PS51186"/>
    </source>
</evidence>
<feature type="domain" description="N-acetyltransferase" evidence="1">
    <location>
        <begin position="20"/>
        <end position="168"/>
    </location>
</feature>
<dbReference type="Proteomes" id="UP000780801">
    <property type="component" value="Unassembled WGS sequence"/>
</dbReference>
<dbReference type="PANTHER" id="PTHR47237">
    <property type="entry name" value="SLL0310 PROTEIN"/>
    <property type="match status" value="1"/>
</dbReference>
<reference evidence="2" key="1">
    <citation type="journal article" date="2020" name="Fungal Divers.">
        <title>Resolving the Mortierellaceae phylogeny through synthesis of multi-gene phylogenetics and phylogenomics.</title>
        <authorList>
            <person name="Vandepol N."/>
            <person name="Liber J."/>
            <person name="Desiro A."/>
            <person name="Na H."/>
            <person name="Kennedy M."/>
            <person name="Barry K."/>
            <person name="Grigoriev I.V."/>
            <person name="Miller A.N."/>
            <person name="O'Donnell K."/>
            <person name="Stajich J.E."/>
            <person name="Bonito G."/>
        </authorList>
    </citation>
    <scope>NUCLEOTIDE SEQUENCE</scope>
    <source>
        <strain evidence="2">KOD1015</strain>
    </source>
</reference>
<dbReference type="InterPro" id="IPR052729">
    <property type="entry name" value="Acyl/Acetyltrans_Enzymes"/>
</dbReference>
<keyword evidence="3" id="KW-1185">Reference proteome</keyword>
<dbReference type="EMBL" id="JAABOA010001964">
    <property type="protein sequence ID" value="KAF9580592.1"/>
    <property type="molecule type" value="Genomic_DNA"/>
</dbReference>
<name>A0A9P6FSE1_9FUNG</name>
<dbReference type="InterPro" id="IPR016181">
    <property type="entry name" value="Acyl_CoA_acyltransferase"/>
</dbReference>
<dbReference type="CDD" id="cd04301">
    <property type="entry name" value="NAT_SF"/>
    <property type="match status" value="1"/>
</dbReference>
<evidence type="ECO:0000313" key="2">
    <source>
        <dbReference type="EMBL" id="KAF9580592.1"/>
    </source>
</evidence>
<organism evidence="2 3">
    <name type="scientific">Lunasporangiospora selenospora</name>
    <dbReference type="NCBI Taxonomy" id="979761"/>
    <lineage>
        <taxon>Eukaryota</taxon>
        <taxon>Fungi</taxon>
        <taxon>Fungi incertae sedis</taxon>
        <taxon>Mucoromycota</taxon>
        <taxon>Mortierellomycotina</taxon>
        <taxon>Mortierellomycetes</taxon>
        <taxon>Mortierellales</taxon>
        <taxon>Mortierellaceae</taxon>
        <taxon>Lunasporangiospora</taxon>
    </lineage>
</organism>
<dbReference type="PROSITE" id="PS51186">
    <property type="entry name" value="GNAT"/>
    <property type="match status" value="1"/>
</dbReference>
<dbReference type="PANTHER" id="PTHR47237:SF1">
    <property type="entry name" value="SLL0310 PROTEIN"/>
    <property type="match status" value="1"/>
</dbReference>
<dbReference type="InterPro" id="IPR041496">
    <property type="entry name" value="YitH/HolE_GNAT"/>
</dbReference>
<dbReference type="InterPro" id="IPR000182">
    <property type="entry name" value="GNAT_dom"/>
</dbReference>
<gene>
    <name evidence="2" type="ORF">BGW38_002693</name>
</gene>
<dbReference type="Pfam" id="PF00583">
    <property type="entry name" value="Acetyltransf_1"/>
    <property type="match status" value="1"/>
</dbReference>
<evidence type="ECO:0000313" key="3">
    <source>
        <dbReference type="Proteomes" id="UP000780801"/>
    </source>
</evidence>
<dbReference type="SUPFAM" id="SSF55729">
    <property type="entry name" value="Acyl-CoA N-acyltransferases (Nat)"/>
    <property type="match status" value="1"/>
</dbReference>
<dbReference type="AlphaFoldDB" id="A0A9P6FSE1"/>